<feature type="region of interest" description="Disordered" evidence="2">
    <location>
        <begin position="42"/>
        <end position="128"/>
    </location>
</feature>
<feature type="compositionally biased region" description="Low complexity" evidence="2">
    <location>
        <begin position="1240"/>
        <end position="1252"/>
    </location>
</feature>
<reference evidence="4 5" key="1">
    <citation type="journal article" date="2011" name="Science">
        <title>The Selaginella genome identifies genetic changes associated with the evolution of vascular plants.</title>
        <authorList>
            <person name="Banks J.A."/>
            <person name="Nishiyama T."/>
            <person name="Hasebe M."/>
            <person name="Bowman J.L."/>
            <person name="Gribskov M."/>
            <person name="dePamphilis C."/>
            <person name="Albert V.A."/>
            <person name="Aono N."/>
            <person name="Aoyama T."/>
            <person name="Ambrose B.A."/>
            <person name="Ashton N.W."/>
            <person name="Axtell M.J."/>
            <person name="Barker E."/>
            <person name="Barker M.S."/>
            <person name="Bennetzen J.L."/>
            <person name="Bonawitz N.D."/>
            <person name="Chapple C."/>
            <person name="Cheng C."/>
            <person name="Correa L.G."/>
            <person name="Dacre M."/>
            <person name="DeBarry J."/>
            <person name="Dreyer I."/>
            <person name="Elias M."/>
            <person name="Engstrom E.M."/>
            <person name="Estelle M."/>
            <person name="Feng L."/>
            <person name="Finet C."/>
            <person name="Floyd S.K."/>
            <person name="Frommer W.B."/>
            <person name="Fujita T."/>
            <person name="Gramzow L."/>
            <person name="Gutensohn M."/>
            <person name="Harholt J."/>
            <person name="Hattori M."/>
            <person name="Heyl A."/>
            <person name="Hirai T."/>
            <person name="Hiwatashi Y."/>
            <person name="Ishikawa M."/>
            <person name="Iwata M."/>
            <person name="Karol K.G."/>
            <person name="Koehler B."/>
            <person name="Kolukisaoglu U."/>
            <person name="Kubo M."/>
            <person name="Kurata T."/>
            <person name="Lalonde S."/>
            <person name="Li K."/>
            <person name="Li Y."/>
            <person name="Litt A."/>
            <person name="Lyons E."/>
            <person name="Manning G."/>
            <person name="Maruyama T."/>
            <person name="Michael T.P."/>
            <person name="Mikami K."/>
            <person name="Miyazaki S."/>
            <person name="Morinaga S."/>
            <person name="Murata T."/>
            <person name="Mueller-Roeber B."/>
            <person name="Nelson D.R."/>
            <person name="Obara M."/>
            <person name="Oguri Y."/>
            <person name="Olmstead R.G."/>
            <person name="Onodera N."/>
            <person name="Petersen B.L."/>
            <person name="Pils B."/>
            <person name="Prigge M."/>
            <person name="Rensing S.A."/>
            <person name="Riano-Pachon D.M."/>
            <person name="Roberts A.W."/>
            <person name="Sato Y."/>
            <person name="Scheller H.V."/>
            <person name="Schulz B."/>
            <person name="Schulz C."/>
            <person name="Shakirov E.V."/>
            <person name="Shibagaki N."/>
            <person name="Shinohara N."/>
            <person name="Shippen D.E."/>
            <person name="Soerensen I."/>
            <person name="Sotooka R."/>
            <person name="Sugimoto N."/>
            <person name="Sugita M."/>
            <person name="Sumikawa N."/>
            <person name="Tanurdzic M."/>
            <person name="Theissen G."/>
            <person name="Ulvskov P."/>
            <person name="Wakazuki S."/>
            <person name="Weng J.K."/>
            <person name="Willats W.W."/>
            <person name="Wipf D."/>
            <person name="Wolf P.G."/>
            <person name="Yang L."/>
            <person name="Zimmer A.D."/>
            <person name="Zhu Q."/>
            <person name="Mitros T."/>
            <person name="Hellsten U."/>
            <person name="Loque D."/>
            <person name="Otillar R."/>
            <person name="Salamov A."/>
            <person name="Schmutz J."/>
            <person name="Shapiro H."/>
            <person name="Lindquist E."/>
            <person name="Lucas S."/>
            <person name="Rokhsar D."/>
            <person name="Grigoriev I.V."/>
        </authorList>
    </citation>
    <scope>NUCLEOTIDE SEQUENCE [LARGE SCALE GENOMIC DNA]</scope>
</reference>
<sequence length="1346" mass="148506">MESDSISGFTDERYLRDPLSCLGTEALIDLFSPPRYNVASSLDYSQDFEGDRGQSHSSNKNLLEIPEEQIDDEEIEDDRECLRRDFTNPGNSEEEEEKEKETSDSGLQKEDTYSQATGAKNPDSSRASLEAIDDAKALKTLDEHRPDVVGVVETQAKDCSHGIMVVNEAELEEVVDTRGKNDKSDLVTGMMRRGEKNHDSNDSHATRIDPSPEEDSLKGGGWSLPYMGQPGSVISSKPHRVSGRCKSSRAMADAAVLASSVITSFIQGVKALKDASVNLDEAPSNFQNLKRLVTQLESSVTKTEKKYANKLHNDEFRARLRDLRELVQEFSTEVGKAERLTSRKGLTRVMACCWSAAVGDELLRIAYSMESQLQKWFEQQNVPVSIEEAMERYAQGLPSYLTLQPEDGYQPLRSKVQEVCDLLASSPHKVVLVHGLSGIGKSSLAHFVGASSLPTRFVDGSLKVLLGYGCSRAALGNNTKEYQKDFAEKIVHLLRTQLGYKKHDLDGISLKEAFVILEETLKEKNYLIIVDDVWEADVVIRFMKLQGNRCKYLVTTRLYAMVSSDVDRVEVTKEDVAQVGKEILRHHSQVQDLPELADELLHRCGHHPLTVTVIGQALEGESRHEQWLQAINDLSIYASRAPVPNKDLMDDDVSNAATVFGSLEFSLKAMEKETREFFTAFAALSWVEPIPEPCLEEMWRALGLQGTFRLAIGALLKGSLIGKHKSSYSYIIHDMVALYLAEKDLESLELLKLPDSSRELATVAPWLYRYGKERPRKMAGDALLRILGSRNEALQASVFDATINLCSLCKTYQDWSETSQSFVLLLGPGIPRLIPELGPGGKAAQSALRFIANYYTPSDWEYNLSSFIDTGILHHIRQLLKPDDDSLSSMVHVLKKLVTFISAAENAQDTLRIMPIDELVKLLDPSSKTTRNFVGSSAMDALIAMAEAGGQDVVDRMFSAGLGAMMVQHIRSDFDEFGGCGMKELNVLRERYLEGGSTIVATFRRSKLYDKMPERHAAFFDDSFSLTCDVDGTGKAWIALITTIVCCEFCERISMWYPQDIHPSTSAHICIAFELQSDPHHTSGYGCSSKESQSFMGEYSLRFPVEALAGEVFAMANGMGSTRDLSGGAANGSRVSLQLDGDGEAASLSRLQQMSRQTGFQLAAAFGSASNSRNAEHALSSRQGFGFMQSYMTAVAGVCNPGRWSLRPWSHYKTTENQGQSVLLKPTPNLSHNTDKTGDLSLSLRPPSSSSSPPTPKQPAFSGEFTMLYDGKVAVYESMPIDKAQAIMLLAGSVTSGSSETAAAAVNLLLSANNISQSSSSNSKCSALPQARKASLQRFLEKRKER</sequence>
<dbReference type="Gramene" id="EFJ10751">
    <property type="protein sequence ID" value="EFJ10751"/>
    <property type="gene ID" value="SELMODRAFT_427019"/>
</dbReference>
<dbReference type="Pfam" id="PF09425">
    <property type="entry name" value="Jas_motif"/>
    <property type="match status" value="1"/>
</dbReference>
<feature type="region of interest" description="Disordered" evidence="2">
    <location>
        <begin position="1217"/>
        <end position="1262"/>
    </location>
</feature>
<dbReference type="InterPro" id="IPR027417">
    <property type="entry name" value="P-loop_NTPase"/>
</dbReference>
<dbReference type="PROSITE" id="PS51320">
    <property type="entry name" value="TIFY"/>
    <property type="match status" value="1"/>
</dbReference>
<feature type="domain" description="Tify" evidence="3">
    <location>
        <begin position="1258"/>
        <end position="1293"/>
    </location>
</feature>
<dbReference type="InterPro" id="IPR042197">
    <property type="entry name" value="Apaf_helical"/>
</dbReference>
<dbReference type="Pfam" id="PF06200">
    <property type="entry name" value="tify"/>
    <property type="match status" value="1"/>
</dbReference>
<keyword evidence="1" id="KW-0175">Coiled coil</keyword>
<evidence type="ECO:0000259" key="3">
    <source>
        <dbReference type="PROSITE" id="PS51320"/>
    </source>
</evidence>
<gene>
    <name evidence="4" type="ORF">SELMODRAFT_427019</name>
</gene>
<dbReference type="Proteomes" id="UP000001514">
    <property type="component" value="Unassembled WGS sequence"/>
</dbReference>
<dbReference type="HOGENOM" id="CLU_005784_0_0_1"/>
<feature type="compositionally biased region" description="Polar residues" evidence="2">
    <location>
        <begin position="113"/>
        <end position="127"/>
    </location>
</feature>
<protein>
    <recommendedName>
        <fullName evidence="3">Tify domain-containing protein</fullName>
    </recommendedName>
</protein>
<feature type="compositionally biased region" description="Acidic residues" evidence="2">
    <location>
        <begin position="65"/>
        <end position="79"/>
    </location>
</feature>
<dbReference type="SMART" id="SM00979">
    <property type="entry name" value="TIFY"/>
    <property type="match status" value="1"/>
</dbReference>
<dbReference type="PANTHER" id="PTHR19851">
    <property type="entry name" value="OS02G0203500 PROTEIN"/>
    <property type="match status" value="1"/>
</dbReference>
<name>D8SY91_SELML</name>
<dbReference type="PRINTS" id="PR00364">
    <property type="entry name" value="DISEASERSIST"/>
</dbReference>
<dbReference type="EMBL" id="GL377652">
    <property type="protein sequence ID" value="EFJ10751.1"/>
    <property type="molecule type" value="Genomic_DNA"/>
</dbReference>
<feature type="coiled-coil region" evidence="1">
    <location>
        <begin position="286"/>
        <end position="340"/>
    </location>
</feature>
<feature type="compositionally biased region" description="Low complexity" evidence="2">
    <location>
        <begin position="1316"/>
        <end position="1328"/>
    </location>
</feature>
<organism evidence="5">
    <name type="scientific">Selaginella moellendorffii</name>
    <name type="common">Spikemoss</name>
    <dbReference type="NCBI Taxonomy" id="88036"/>
    <lineage>
        <taxon>Eukaryota</taxon>
        <taxon>Viridiplantae</taxon>
        <taxon>Streptophyta</taxon>
        <taxon>Embryophyta</taxon>
        <taxon>Tracheophyta</taxon>
        <taxon>Lycopodiopsida</taxon>
        <taxon>Selaginellales</taxon>
        <taxon>Selaginellaceae</taxon>
        <taxon>Selaginella</taxon>
    </lineage>
</organism>
<keyword evidence="5" id="KW-1185">Reference proteome</keyword>
<dbReference type="KEGG" id="smo:SELMODRAFT_427019"/>
<accession>D8SY91</accession>
<dbReference type="Gene3D" id="1.10.8.430">
    <property type="entry name" value="Helical domain of apoptotic protease-activating factors"/>
    <property type="match status" value="1"/>
</dbReference>
<dbReference type="InterPro" id="IPR002182">
    <property type="entry name" value="NB-ARC"/>
</dbReference>
<feature type="compositionally biased region" description="Basic and acidic residues" evidence="2">
    <location>
        <begin position="192"/>
        <end position="207"/>
    </location>
</feature>
<feature type="region of interest" description="Disordered" evidence="2">
    <location>
        <begin position="191"/>
        <end position="223"/>
    </location>
</feature>
<evidence type="ECO:0000256" key="2">
    <source>
        <dbReference type="SAM" id="MobiDB-lite"/>
    </source>
</evidence>
<evidence type="ECO:0000256" key="1">
    <source>
        <dbReference type="SAM" id="Coils"/>
    </source>
</evidence>
<dbReference type="InterPro" id="IPR018467">
    <property type="entry name" value="CCT_CS"/>
</dbReference>
<dbReference type="GO" id="GO:0043531">
    <property type="term" value="F:ADP binding"/>
    <property type="evidence" value="ECO:0007669"/>
    <property type="project" value="InterPro"/>
</dbReference>
<dbReference type="InParanoid" id="D8SY91"/>
<dbReference type="InterPro" id="IPR010399">
    <property type="entry name" value="Tify_dom"/>
</dbReference>
<dbReference type="PANTHER" id="PTHR19851:SF7">
    <property type="entry name" value="F-BOX DOMAIN-CONTAINING PROTEIN"/>
    <property type="match status" value="1"/>
</dbReference>
<dbReference type="Pfam" id="PF00931">
    <property type="entry name" value="NB-ARC"/>
    <property type="match status" value="1"/>
</dbReference>
<proteinExistence type="predicted"/>
<dbReference type="Gene3D" id="3.40.50.300">
    <property type="entry name" value="P-loop containing nucleotide triphosphate hydrolases"/>
    <property type="match status" value="1"/>
</dbReference>
<feature type="compositionally biased region" description="Basic and acidic residues" evidence="2">
    <location>
        <begin position="99"/>
        <end position="112"/>
    </location>
</feature>
<dbReference type="SUPFAM" id="SSF52540">
    <property type="entry name" value="P-loop containing nucleoside triphosphate hydrolases"/>
    <property type="match status" value="1"/>
</dbReference>
<dbReference type="eggNOG" id="ENOG502QXP3">
    <property type="taxonomic scope" value="Eukaryota"/>
</dbReference>
<evidence type="ECO:0000313" key="5">
    <source>
        <dbReference type="Proteomes" id="UP000001514"/>
    </source>
</evidence>
<feature type="region of interest" description="Disordered" evidence="2">
    <location>
        <begin position="1316"/>
        <end position="1346"/>
    </location>
</feature>
<evidence type="ECO:0000313" key="4">
    <source>
        <dbReference type="EMBL" id="EFJ10751.1"/>
    </source>
</evidence>